<dbReference type="EMBL" id="FOSR01000007">
    <property type="protein sequence ID" value="SFK83107.1"/>
    <property type="molecule type" value="Genomic_DNA"/>
</dbReference>
<dbReference type="Pfam" id="PF16697">
    <property type="entry name" value="Yop-YscD_cpl"/>
    <property type="match status" value="1"/>
</dbReference>
<dbReference type="RefSeq" id="WP_092703492.1">
    <property type="nucleotide sequence ID" value="NZ_FOSR01000007.1"/>
</dbReference>
<dbReference type="CDD" id="cd00060">
    <property type="entry name" value="FHA"/>
    <property type="match status" value="1"/>
</dbReference>
<gene>
    <name evidence="3" type="ORF">SAMN05192579_107111</name>
</gene>
<keyword evidence="1" id="KW-0472">Membrane</keyword>
<dbReference type="InterPro" id="IPR008984">
    <property type="entry name" value="SMAD_FHA_dom_sf"/>
</dbReference>
<dbReference type="Gene3D" id="2.60.200.20">
    <property type="match status" value="1"/>
</dbReference>
<reference evidence="4" key="1">
    <citation type="submission" date="2016-10" db="EMBL/GenBank/DDBJ databases">
        <authorList>
            <person name="Varghese N."/>
            <person name="Submissions S."/>
        </authorList>
    </citation>
    <scope>NUCLEOTIDE SEQUENCE [LARGE SCALE GENOMIC DNA]</scope>
    <source>
        <strain evidence="4">MO64</strain>
    </source>
</reference>
<feature type="transmembrane region" description="Helical" evidence="1">
    <location>
        <begin position="234"/>
        <end position="254"/>
    </location>
</feature>
<evidence type="ECO:0000313" key="4">
    <source>
        <dbReference type="Proteomes" id="UP000198725"/>
    </source>
</evidence>
<protein>
    <submittedName>
        <fullName evidence="3">Inner membrane component of T3SS domain-containing protein</fullName>
    </submittedName>
</protein>
<evidence type="ECO:0000259" key="2">
    <source>
        <dbReference type="Pfam" id="PF16697"/>
    </source>
</evidence>
<dbReference type="Proteomes" id="UP000198725">
    <property type="component" value="Unassembled WGS sequence"/>
</dbReference>
<keyword evidence="4" id="KW-1185">Reference proteome</keyword>
<sequence>MRIQFPHSARESFPWTQPQLRIGSAPDNDLVLAADQANPHHLHIQQDHRGLVLQVLPSAGRIYVNARPVRERAILRAGDMLSVGTCRMLLSADDEVVHDLPPVSERQRCTVALRAVAGPLSGRVLPLRDRLELGPGGHLPLELPQDESTALYISWRDGHLLLEGGAQASTRYPLRLNGRVVQTARLSPGDQIGVAMHRFVIDAPGMRPEPEIVMPEPPAPKRLPEDEAGPRGEVWWLIATAAVIALGIALVLLVRF</sequence>
<name>A0A1I4CS91_9GAMM</name>
<proteinExistence type="predicted"/>
<evidence type="ECO:0000256" key="1">
    <source>
        <dbReference type="SAM" id="Phobius"/>
    </source>
</evidence>
<evidence type="ECO:0000313" key="3">
    <source>
        <dbReference type="EMBL" id="SFK83107.1"/>
    </source>
</evidence>
<keyword evidence="1" id="KW-1133">Transmembrane helix</keyword>
<feature type="domain" description="YscD cytoplasmic" evidence="2">
    <location>
        <begin position="12"/>
        <end position="92"/>
    </location>
</feature>
<dbReference type="SUPFAM" id="SSF49879">
    <property type="entry name" value="SMAD/FHA domain"/>
    <property type="match status" value="1"/>
</dbReference>
<organism evidence="3 4">
    <name type="scientific">Rhodanobacter glycinis</name>
    <dbReference type="NCBI Taxonomy" id="582702"/>
    <lineage>
        <taxon>Bacteria</taxon>
        <taxon>Pseudomonadati</taxon>
        <taxon>Pseudomonadota</taxon>
        <taxon>Gammaproteobacteria</taxon>
        <taxon>Lysobacterales</taxon>
        <taxon>Rhodanobacteraceae</taxon>
        <taxon>Rhodanobacter</taxon>
    </lineage>
</organism>
<dbReference type="InterPro" id="IPR032030">
    <property type="entry name" value="YscD_cytoplasmic_dom"/>
</dbReference>
<keyword evidence="1" id="KW-0812">Transmembrane</keyword>
<dbReference type="AlphaFoldDB" id="A0A1I4CS91"/>
<accession>A0A1I4CS91</accession>